<name>A0ACB0Y2Z6_MELEN</name>
<sequence>MNINSKGAPLNKKREEVRIRAGRNPQDCVECFFLTCGLRLQILKLKLRLLKLFFQLVRIVRFS</sequence>
<accession>A0ACB0Y2Z6</accession>
<organism evidence="1 2">
    <name type="scientific">Meloidogyne enterolobii</name>
    <name type="common">Root-knot nematode worm</name>
    <name type="synonym">Meloidogyne mayaguensis</name>
    <dbReference type="NCBI Taxonomy" id="390850"/>
    <lineage>
        <taxon>Eukaryota</taxon>
        <taxon>Metazoa</taxon>
        <taxon>Ecdysozoa</taxon>
        <taxon>Nematoda</taxon>
        <taxon>Chromadorea</taxon>
        <taxon>Rhabditida</taxon>
        <taxon>Tylenchina</taxon>
        <taxon>Tylenchomorpha</taxon>
        <taxon>Tylenchoidea</taxon>
        <taxon>Meloidogynidae</taxon>
        <taxon>Meloidogyninae</taxon>
        <taxon>Meloidogyne</taxon>
    </lineage>
</organism>
<dbReference type="EMBL" id="CAVMJV010000005">
    <property type="protein sequence ID" value="CAK5028996.1"/>
    <property type="molecule type" value="Genomic_DNA"/>
</dbReference>
<evidence type="ECO:0000313" key="2">
    <source>
        <dbReference type="Proteomes" id="UP001497535"/>
    </source>
</evidence>
<gene>
    <name evidence="1" type="ORF">MENTE1834_LOCUS6777</name>
</gene>
<evidence type="ECO:0000313" key="1">
    <source>
        <dbReference type="EMBL" id="CAK5028996.1"/>
    </source>
</evidence>
<dbReference type="Proteomes" id="UP001497535">
    <property type="component" value="Unassembled WGS sequence"/>
</dbReference>
<proteinExistence type="predicted"/>
<reference evidence="1" key="1">
    <citation type="submission" date="2023-11" db="EMBL/GenBank/DDBJ databases">
        <authorList>
            <person name="Poullet M."/>
        </authorList>
    </citation>
    <scope>NUCLEOTIDE SEQUENCE</scope>
    <source>
        <strain evidence="1">E1834</strain>
    </source>
</reference>
<protein>
    <submittedName>
        <fullName evidence="1">Uncharacterized protein</fullName>
    </submittedName>
</protein>
<comment type="caution">
    <text evidence="1">The sequence shown here is derived from an EMBL/GenBank/DDBJ whole genome shotgun (WGS) entry which is preliminary data.</text>
</comment>
<keyword evidence="2" id="KW-1185">Reference proteome</keyword>